<dbReference type="InterPro" id="IPR032376">
    <property type="entry name" value="DOCK_N"/>
</dbReference>
<dbReference type="PANTHER" id="PTHR45653:SF3">
    <property type="entry name" value="DEDICATOR OF CYTOKINESIS PROTEIN 5"/>
    <property type="match status" value="1"/>
</dbReference>
<dbReference type="Pfam" id="PF14429">
    <property type="entry name" value="DOCK-C2"/>
    <property type="match status" value="1"/>
</dbReference>
<keyword evidence="2" id="KW-0963">Cytoplasm</keyword>
<evidence type="ECO:0000256" key="2">
    <source>
        <dbReference type="ARBA" id="ARBA00022490"/>
    </source>
</evidence>
<dbReference type="Gene3D" id="2.60.40.150">
    <property type="entry name" value="C2 domain"/>
    <property type="match status" value="1"/>
</dbReference>
<dbReference type="PROSITE" id="PS51651">
    <property type="entry name" value="DOCKER"/>
    <property type="match status" value="1"/>
</dbReference>
<dbReference type="GO" id="GO:0016477">
    <property type="term" value="P:cell migration"/>
    <property type="evidence" value="ECO:0007669"/>
    <property type="project" value="TreeGrafter"/>
</dbReference>
<dbReference type="Gene3D" id="1.20.58.740">
    <property type="match status" value="1"/>
</dbReference>
<dbReference type="InterPro" id="IPR046770">
    <property type="entry name" value="DOCKER_Lobe_B"/>
</dbReference>
<dbReference type="InterPro" id="IPR026791">
    <property type="entry name" value="DOCK"/>
</dbReference>
<dbReference type="GO" id="GO:0007520">
    <property type="term" value="P:myoblast fusion"/>
    <property type="evidence" value="ECO:0007669"/>
    <property type="project" value="TreeGrafter"/>
</dbReference>
<evidence type="ECO:0000259" key="8">
    <source>
        <dbReference type="PROSITE" id="PS51651"/>
    </source>
</evidence>
<dbReference type="Pfam" id="PF06920">
    <property type="entry name" value="DHR-2_Lobe_A"/>
    <property type="match status" value="1"/>
</dbReference>
<sequence>MASTFSHQVPLKKGFGPVSIDEVCLMHCVFLFIGQAYKTTLFRNVQQMAYSLIEYRSQIVSGTLPKDDLVELKKKVTAKIDYGNRILGLDLVVRDEAGNMLDPDQTSTVNLFRAHETASRSVDDRIQEEKSRLQNLETRRQTLFSTVHTYSLLMNLKNFVCNIGEDAELLMSLYDPDQSEFISENFLVRWDSMGMPKEIEKLNNLPALFTDLSSSVLMRPRLFLVCQIIRVGSMELKEGKKSTGGLRRPFGVAVMDVTDVAHGKTDDEDKQHFIPFQQIAMETYIRQRQLIMSPLMPSRVIGENEPLTAVFNKVIATREVNHKGQGLFVTLKLLPGDLAQVRKDYPHFVDRSTAIVRKMGFPEIILPGIVRNDFYITLVQGEFDRGKKKTPKNVEVILSVHDDNGSPMEKAVFPGAGYDGISEYKSVIYYQVKQPCWNETVKVTIPIEDVCRCHLRMMFRHRSSQDSRDKSEKPFGMAFVNLMRADGTTLKDGRHELIVYKVDGKKSEDAKVYLGLPATWSDVEERERQTGKQFHHTGAIPVTKDSFQITTLTCSTKLTQNVDLLGLLNWRSNPEDLEQNLQRLMEVEGAEIVKFLQDTLDALFNIMMETSEKDTYDTLVFNALVFIITLIGDIKFQHFNPVLETYISKHFSATLAYMKLTGVLNYYVSHAEEPVLTERLYTALKALKYLFRFIVQSRVLHLRFYGKNDDGDAFFNSIRCLFLSFNTLMDRPLDEGVKIKGAILKYLPTIINDVQAVFDPVELSVLLAKFIENIPDMQLVRQKLGCMCKMVESDLFKQPDCRDVLLPLVTDQLSGQLDDYSCKPDYEACVQLLSTVLDHLDRKDVGPTRGHVQLIMDRLLRRVNRTVIGMDRSSSLIGHYLACMTAILKQMDDMHYAHYFNTFKTRLDIIDFLMETFHMFMDLMGNVFPADWMVMNLVQMQVFLRAIIQYSDVLNKFFLEPAHFNKPLWDNYFLLTVAFITHKTLQLETFSQEKRTKILNKYADMRKIMGFKIKEMWNNLGQNKIIFIPAMVGPILEVTLVPEPELRKDTIPIFFDMMQCEHNFSPGRTFEKFENELITKLDQEVEGGRGDEQYKVLLEKTLLEYCRRHRYLSQSGEELALLLSSLLENLLAYRTITHDESPEHRMSCTVNVLNFYKEKKREDIYIRYLYKLRDLHLDCENYTEAAFTLLLHAELLEWSDKPCAPHLIPRDGQHQWTQQELKERLFQEIICYLDKGKMWEKAIELGKQLAKMHESHMFDFVELSRLLVSGYYKAIQALKNIKDCLQGFFKSNKMFIYRGKEYEWLEEFSGRLLSQFPSAVRMTSTAPPGTTSVTHLDNIQCFTVKPSLSVPHQFKDKGVPEQILNYYRANEVDQFQYSRAFQKGEKDKENEFATMWIERTTYITAYRFPGILKWFEVKSVSVEELSPLENAIETMESTNEKVSNLVQKQACDPSLSINPLSMMLNGIVDAAVMGGWPTMRRLAFFNDTFIQQHPEDHERLEVLKQLIALQMPLLADGIHIHGEKATEQLKPLHNRLVTCFHELREKVERQYGVVTLPHSLTEKKTSRVGSVVMPYIHSSSLRRMSVVSTLSTASSGLSSSSSDGPSCVSSQESVVFPSPLFVSYF</sequence>
<dbReference type="Proteomes" id="UP000694523">
    <property type="component" value="Unplaced"/>
</dbReference>
<dbReference type="InterPro" id="IPR043162">
    <property type="entry name" value="DOCK_C_lobe_C"/>
</dbReference>
<dbReference type="InterPro" id="IPR016024">
    <property type="entry name" value="ARM-type_fold"/>
</dbReference>
<dbReference type="FunFam" id="1.25.40.410:FF:000004">
    <property type="entry name" value="Dedicator of cytokinesis protein 1"/>
    <property type="match status" value="1"/>
</dbReference>
<dbReference type="FunFam" id="2.60.40.150:FF:000044">
    <property type="entry name" value="dedicator of cytokinesis protein 1"/>
    <property type="match status" value="1"/>
</dbReference>
<dbReference type="InterPro" id="IPR046773">
    <property type="entry name" value="DOCKER_Lobe_C"/>
</dbReference>
<dbReference type="InterPro" id="IPR046769">
    <property type="entry name" value="DOCKER_Lobe_A"/>
</dbReference>
<comment type="similarity">
    <text evidence="5">Belongs to the DOCK family.</text>
</comment>
<proteinExistence type="inferred from homology"/>
<dbReference type="PANTHER" id="PTHR45653">
    <property type="entry name" value="DEDICATOR OF CYTOKINESIS"/>
    <property type="match status" value="1"/>
</dbReference>
<protein>
    <submittedName>
        <fullName evidence="9">Dedicator of cytokinesis 5</fullName>
    </submittedName>
</protein>
<evidence type="ECO:0000259" key="7">
    <source>
        <dbReference type="PROSITE" id="PS51650"/>
    </source>
</evidence>
<dbReference type="GO" id="GO:0005085">
    <property type="term" value="F:guanyl-nucleotide exchange factor activity"/>
    <property type="evidence" value="ECO:0007669"/>
    <property type="project" value="UniProtKB-KW"/>
</dbReference>
<dbReference type="Gene3D" id="1.20.1270.350">
    <property type="entry name" value="Dedicator of cytokinesis N-terminal subdomain"/>
    <property type="match status" value="1"/>
</dbReference>
<evidence type="ECO:0000256" key="5">
    <source>
        <dbReference type="PROSITE-ProRule" id="PRU00983"/>
    </source>
</evidence>
<keyword evidence="10" id="KW-1185">Reference proteome</keyword>
<dbReference type="GO" id="GO:0031267">
    <property type="term" value="F:small GTPase binding"/>
    <property type="evidence" value="ECO:0007669"/>
    <property type="project" value="TreeGrafter"/>
</dbReference>
<dbReference type="Ensembl" id="ENSNMLT00000042607.1">
    <property type="protein sequence ID" value="ENSNMLP00000038269.1"/>
    <property type="gene ID" value="ENSNMLG00000023194.1"/>
</dbReference>
<dbReference type="InterPro" id="IPR043161">
    <property type="entry name" value="DOCK_C_lobe_A"/>
</dbReference>
<dbReference type="GO" id="GO:0005737">
    <property type="term" value="C:cytoplasm"/>
    <property type="evidence" value="ECO:0007669"/>
    <property type="project" value="UniProtKB-SubCell"/>
</dbReference>
<dbReference type="GO" id="GO:0007264">
    <property type="term" value="P:small GTPase-mediated signal transduction"/>
    <property type="evidence" value="ECO:0007669"/>
    <property type="project" value="InterPro"/>
</dbReference>
<reference evidence="9" key="1">
    <citation type="submission" date="2025-08" db="UniProtKB">
        <authorList>
            <consortium name="Ensembl"/>
        </authorList>
    </citation>
    <scope>IDENTIFICATION</scope>
</reference>
<dbReference type="SUPFAM" id="SSF48371">
    <property type="entry name" value="ARM repeat"/>
    <property type="match status" value="1"/>
</dbReference>
<dbReference type="Pfam" id="PF23554">
    <property type="entry name" value="TPR_DOCK"/>
    <property type="match status" value="1"/>
</dbReference>
<name>A0A8C6URI3_9GOBI</name>
<dbReference type="InterPro" id="IPR056372">
    <property type="entry name" value="TPR_DOCK"/>
</dbReference>
<dbReference type="InterPro" id="IPR035892">
    <property type="entry name" value="C2_domain_sf"/>
</dbReference>
<dbReference type="Pfam" id="PF20422">
    <property type="entry name" value="DHR-2_Lobe_B"/>
    <property type="match status" value="1"/>
</dbReference>
<keyword evidence="4" id="KW-0344">Guanine-nucleotide releasing factor</keyword>
<evidence type="ECO:0000256" key="4">
    <source>
        <dbReference type="ARBA" id="ARBA00022658"/>
    </source>
</evidence>
<comment type="subcellular location">
    <subcellularLocation>
        <location evidence="1">Cytoplasm</location>
    </subcellularLocation>
</comment>
<evidence type="ECO:0000256" key="1">
    <source>
        <dbReference type="ARBA" id="ARBA00004496"/>
    </source>
</evidence>
<organism evidence="9 10">
    <name type="scientific">Neogobius melanostomus</name>
    <name type="common">round goby</name>
    <dbReference type="NCBI Taxonomy" id="47308"/>
    <lineage>
        <taxon>Eukaryota</taxon>
        <taxon>Metazoa</taxon>
        <taxon>Chordata</taxon>
        <taxon>Craniata</taxon>
        <taxon>Vertebrata</taxon>
        <taxon>Euteleostomi</taxon>
        <taxon>Actinopterygii</taxon>
        <taxon>Neopterygii</taxon>
        <taxon>Teleostei</taxon>
        <taxon>Neoteleostei</taxon>
        <taxon>Acanthomorphata</taxon>
        <taxon>Gobiaria</taxon>
        <taxon>Gobiiformes</taxon>
        <taxon>Gobioidei</taxon>
        <taxon>Gobiidae</taxon>
        <taxon>Benthophilinae</taxon>
        <taxon>Neogobiini</taxon>
        <taxon>Neogobius</taxon>
    </lineage>
</organism>
<evidence type="ECO:0000313" key="10">
    <source>
        <dbReference type="Proteomes" id="UP000694523"/>
    </source>
</evidence>
<evidence type="ECO:0000256" key="3">
    <source>
        <dbReference type="ARBA" id="ARBA00022553"/>
    </source>
</evidence>
<feature type="domain" description="C2 DOCK-type" evidence="7">
    <location>
        <begin position="371"/>
        <end position="554"/>
    </location>
</feature>
<reference evidence="9" key="2">
    <citation type="submission" date="2025-09" db="UniProtKB">
        <authorList>
            <consortium name="Ensembl"/>
        </authorList>
    </citation>
    <scope>IDENTIFICATION</scope>
</reference>
<dbReference type="InterPro" id="IPR027357">
    <property type="entry name" value="DOCKER_dom"/>
</dbReference>
<dbReference type="InterPro" id="IPR042455">
    <property type="entry name" value="DOCK_N_sub1"/>
</dbReference>
<keyword evidence="6" id="KW-0175">Coiled coil</keyword>
<dbReference type="PROSITE" id="PS51650">
    <property type="entry name" value="C2_DOCK"/>
    <property type="match status" value="1"/>
</dbReference>
<dbReference type="Pfam" id="PF20421">
    <property type="entry name" value="DHR-2_Lobe_C"/>
    <property type="match status" value="1"/>
</dbReference>
<dbReference type="FunFam" id="1.20.58.740:FF:000004">
    <property type="entry name" value="Dedicator of cytokinesis protein 1"/>
    <property type="match status" value="1"/>
</dbReference>
<keyword evidence="3" id="KW-0597">Phosphoprotein</keyword>
<feature type="coiled-coil region" evidence="6">
    <location>
        <begin position="119"/>
        <end position="146"/>
    </location>
</feature>
<dbReference type="Gene3D" id="1.25.40.410">
    <property type="match status" value="1"/>
</dbReference>
<dbReference type="Pfam" id="PF16172">
    <property type="entry name" value="DOCK_N"/>
    <property type="match status" value="1"/>
</dbReference>
<evidence type="ECO:0000313" key="9">
    <source>
        <dbReference type="Ensembl" id="ENSNMLP00000038269.1"/>
    </source>
</evidence>
<dbReference type="GO" id="GO:0005886">
    <property type="term" value="C:plasma membrane"/>
    <property type="evidence" value="ECO:0007669"/>
    <property type="project" value="TreeGrafter"/>
</dbReference>
<feature type="domain" description="DOCKER" evidence="8">
    <location>
        <begin position="1156"/>
        <end position="1556"/>
    </location>
</feature>
<evidence type="ECO:0000256" key="6">
    <source>
        <dbReference type="SAM" id="Coils"/>
    </source>
</evidence>
<accession>A0A8C6URI3</accession>
<dbReference type="InterPro" id="IPR027007">
    <property type="entry name" value="C2_DOCK-type_domain"/>
</dbReference>